<dbReference type="PANTHER" id="PTHR43214:SF24">
    <property type="entry name" value="TRANSCRIPTIONAL REGULATORY PROTEIN NARL-RELATED"/>
    <property type="match status" value="1"/>
</dbReference>
<dbReference type="InterPro" id="IPR001789">
    <property type="entry name" value="Sig_transdc_resp-reg_receiver"/>
</dbReference>
<dbReference type="PROSITE" id="PS50043">
    <property type="entry name" value="HTH_LUXR_2"/>
    <property type="match status" value="1"/>
</dbReference>
<dbReference type="CDD" id="cd17535">
    <property type="entry name" value="REC_NarL-like"/>
    <property type="match status" value="1"/>
</dbReference>
<dbReference type="PROSITE" id="PS50110">
    <property type="entry name" value="RESPONSE_REGULATORY"/>
    <property type="match status" value="1"/>
</dbReference>
<feature type="domain" description="HTH luxR-type" evidence="6">
    <location>
        <begin position="145"/>
        <end position="210"/>
    </location>
</feature>
<evidence type="ECO:0000256" key="2">
    <source>
        <dbReference type="ARBA" id="ARBA00023015"/>
    </source>
</evidence>
<dbReference type="SUPFAM" id="SSF52172">
    <property type="entry name" value="CheY-like"/>
    <property type="match status" value="1"/>
</dbReference>
<evidence type="ECO:0000256" key="5">
    <source>
        <dbReference type="PROSITE-ProRule" id="PRU00169"/>
    </source>
</evidence>
<dbReference type="PANTHER" id="PTHR43214">
    <property type="entry name" value="TWO-COMPONENT RESPONSE REGULATOR"/>
    <property type="match status" value="1"/>
</dbReference>
<dbReference type="InterPro" id="IPR000792">
    <property type="entry name" value="Tscrpt_reg_LuxR_C"/>
</dbReference>
<dbReference type="InterPro" id="IPR039420">
    <property type="entry name" value="WalR-like"/>
</dbReference>
<dbReference type="GO" id="GO:0003677">
    <property type="term" value="F:DNA binding"/>
    <property type="evidence" value="ECO:0007669"/>
    <property type="project" value="UniProtKB-KW"/>
</dbReference>
<dbReference type="SMART" id="SM00448">
    <property type="entry name" value="REC"/>
    <property type="match status" value="1"/>
</dbReference>
<sequence length="213" mass="23321">MTVAVVDDDPYVRAALTAVLSPTDGVILFGCFSDGQEIVDSDLEDVDVVLMDIRMPQMNGIQATELIKRRPASPAVIMLTTFHLDEEVTEALRVGATGYLLKDTEPAELLEAIRSAAHGHTLLSPSVSRQLIGLVHLNSDRQQIAQQQLKRLTPRELEVALAISDGKANADISRELYISVPTVKAQVSSIFNKLEVSGRLQIALIVRDAQIRR</sequence>
<evidence type="ECO:0000313" key="9">
    <source>
        <dbReference type="EMBL" id="TGD36409.1"/>
    </source>
</evidence>
<proteinExistence type="predicted"/>
<protein>
    <submittedName>
        <fullName evidence="9">DNA-binding response regulator</fullName>
    </submittedName>
</protein>
<dbReference type="InterPro" id="IPR016032">
    <property type="entry name" value="Sig_transdc_resp-reg_C-effctor"/>
</dbReference>
<keyword evidence="2" id="KW-0805">Transcription regulation</keyword>
<dbReference type="PROSITE" id="PS00622">
    <property type="entry name" value="HTH_LUXR_1"/>
    <property type="match status" value="1"/>
</dbReference>
<evidence type="ECO:0000256" key="4">
    <source>
        <dbReference type="ARBA" id="ARBA00023163"/>
    </source>
</evidence>
<dbReference type="AlphaFoldDB" id="A0A2A3Z050"/>
<evidence type="ECO:0000313" key="8">
    <source>
        <dbReference type="EMBL" id="PCC44878.1"/>
    </source>
</evidence>
<organism evidence="8 10">
    <name type="scientific">Brevibacterium aurantiacum</name>
    <dbReference type="NCBI Taxonomy" id="273384"/>
    <lineage>
        <taxon>Bacteria</taxon>
        <taxon>Bacillati</taxon>
        <taxon>Actinomycetota</taxon>
        <taxon>Actinomycetes</taxon>
        <taxon>Micrococcales</taxon>
        <taxon>Brevibacteriaceae</taxon>
        <taxon>Brevibacterium</taxon>
    </lineage>
</organism>
<feature type="domain" description="Response regulatory" evidence="7">
    <location>
        <begin position="2"/>
        <end position="117"/>
    </location>
</feature>
<dbReference type="Gene3D" id="3.40.50.2300">
    <property type="match status" value="1"/>
</dbReference>
<evidence type="ECO:0000256" key="1">
    <source>
        <dbReference type="ARBA" id="ARBA00022553"/>
    </source>
</evidence>
<evidence type="ECO:0000259" key="6">
    <source>
        <dbReference type="PROSITE" id="PS50043"/>
    </source>
</evidence>
<dbReference type="SUPFAM" id="SSF46894">
    <property type="entry name" value="C-terminal effector domain of the bipartite response regulators"/>
    <property type="match status" value="1"/>
</dbReference>
<dbReference type="CDD" id="cd06170">
    <property type="entry name" value="LuxR_C_like"/>
    <property type="match status" value="1"/>
</dbReference>
<accession>A0A2A3Z050</accession>
<dbReference type="EMBL" id="NRGP01000049">
    <property type="protein sequence ID" value="PCC44878.1"/>
    <property type="molecule type" value="Genomic_DNA"/>
</dbReference>
<gene>
    <name evidence="8" type="ORF">CIK64_18660</name>
    <name evidence="9" type="ORF">EB834_19835</name>
</gene>
<feature type="modified residue" description="4-aspartylphosphate" evidence="5">
    <location>
        <position position="52"/>
    </location>
</feature>
<dbReference type="PRINTS" id="PR00038">
    <property type="entry name" value="HTHLUXR"/>
</dbReference>
<dbReference type="InterPro" id="IPR058245">
    <property type="entry name" value="NreC/VraR/RcsB-like_REC"/>
</dbReference>
<dbReference type="EMBL" id="RHFF01000037">
    <property type="protein sequence ID" value="TGD36409.1"/>
    <property type="molecule type" value="Genomic_DNA"/>
</dbReference>
<dbReference type="Proteomes" id="UP000217564">
    <property type="component" value="Unassembled WGS sequence"/>
</dbReference>
<dbReference type="GO" id="GO:0000160">
    <property type="term" value="P:phosphorelay signal transduction system"/>
    <property type="evidence" value="ECO:0007669"/>
    <property type="project" value="InterPro"/>
</dbReference>
<dbReference type="Proteomes" id="UP000297736">
    <property type="component" value="Unassembled WGS sequence"/>
</dbReference>
<evidence type="ECO:0000259" key="7">
    <source>
        <dbReference type="PROSITE" id="PS50110"/>
    </source>
</evidence>
<evidence type="ECO:0000313" key="10">
    <source>
        <dbReference type="Proteomes" id="UP000217564"/>
    </source>
</evidence>
<evidence type="ECO:0000313" key="11">
    <source>
        <dbReference type="Proteomes" id="UP000297736"/>
    </source>
</evidence>
<reference evidence="9 11" key="2">
    <citation type="submission" date="2018-10" db="EMBL/GenBank/DDBJ databases">
        <title>Brevibacterium genomes from Austrain hard cheese rinds.</title>
        <authorList>
            <person name="Anast J.M."/>
            <person name="Dzieciol M."/>
            <person name="Schultz D.L."/>
            <person name="Mann E."/>
            <person name="Wagner M."/>
            <person name="Schmitz-Esser S."/>
        </authorList>
    </citation>
    <scope>NUCLEOTIDE SEQUENCE [LARGE SCALE GENOMIC DNA]</scope>
    <source>
        <strain evidence="9 11">L261</strain>
    </source>
</reference>
<keyword evidence="4" id="KW-0804">Transcription</keyword>
<keyword evidence="1 5" id="KW-0597">Phosphoprotein</keyword>
<name>A0A2A3Z050_BREAU</name>
<dbReference type="Pfam" id="PF00072">
    <property type="entry name" value="Response_reg"/>
    <property type="match status" value="1"/>
</dbReference>
<evidence type="ECO:0000256" key="3">
    <source>
        <dbReference type="ARBA" id="ARBA00023125"/>
    </source>
</evidence>
<keyword evidence="3 9" id="KW-0238">DNA-binding</keyword>
<comment type="caution">
    <text evidence="8">The sequence shown here is derived from an EMBL/GenBank/DDBJ whole genome shotgun (WGS) entry which is preliminary data.</text>
</comment>
<dbReference type="InterPro" id="IPR011006">
    <property type="entry name" value="CheY-like_superfamily"/>
</dbReference>
<dbReference type="GO" id="GO:0006355">
    <property type="term" value="P:regulation of DNA-templated transcription"/>
    <property type="evidence" value="ECO:0007669"/>
    <property type="project" value="InterPro"/>
</dbReference>
<dbReference type="Pfam" id="PF00196">
    <property type="entry name" value="GerE"/>
    <property type="match status" value="1"/>
</dbReference>
<dbReference type="SMART" id="SM00421">
    <property type="entry name" value="HTH_LUXR"/>
    <property type="match status" value="1"/>
</dbReference>
<reference evidence="8 10" key="1">
    <citation type="journal article" date="2017" name="Elife">
        <title>Extensive horizontal gene transfer in cheese-associated bacteria.</title>
        <authorList>
            <person name="Bonham K.S."/>
            <person name="Wolfe B.E."/>
            <person name="Dutton R.J."/>
        </authorList>
    </citation>
    <scope>NUCLEOTIDE SEQUENCE [LARGE SCALE GENOMIC DNA]</scope>
    <source>
        <strain evidence="8 10">947_7</strain>
    </source>
</reference>